<gene>
    <name evidence="4" type="ORF">LCPAC304_02890</name>
</gene>
<evidence type="ECO:0000259" key="3">
    <source>
        <dbReference type="PROSITE" id="PS51635"/>
    </source>
</evidence>
<dbReference type="PROSITE" id="PS51635">
    <property type="entry name" value="PNPLA"/>
    <property type="match status" value="1"/>
</dbReference>
<feature type="active site" description="Nucleophile" evidence="2">
    <location>
        <position position="42"/>
    </location>
</feature>
<feature type="domain" description="PNPLA" evidence="3">
    <location>
        <begin position="7"/>
        <end position="186"/>
    </location>
</feature>
<evidence type="ECO:0000256" key="1">
    <source>
        <dbReference type="ARBA" id="ARBA00023098"/>
    </source>
</evidence>
<dbReference type="PANTHER" id="PTHR46394:SF1">
    <property type="entry name" value="PNPLA DOMAIN-CONTAINING PROTEIN"/>
    <property type="match status" value="1"/>
</dbReference>
<comment type="caution">
    <text evidence="2">Lacks conserved residue(s) required for the propagation of feature annotation.</text>
</comment>
<dbReference type="Pfam" id="PF01734">
    <property type="entry name" value="Patatin"/>
    <property type="match status" value="1"/>
</dbReference>
<feature type="active site" description="Proton acceptor" evidence="2">
    <location>
        <position position="173"/>
    </location>
</feature>
<protein>
    <submittedName>
        <fullName evidence="4">Patatin-like phospholipase</fullName>
    </submittedName>
</protein>
<dbReference type="GO" id="GO:0016042">
    <property type="term" value="P:lipid catabolic process"/>
    <property type="evidence" value="ECO:0007669"/>
    <property type="project" value="UniProtKB-UniRule"/>
</dbReference>
<dbReference type="PANTHER" id="PTHR46394">
    <property type="entry name" value="ANNEXIN"/>
    <property type="match status" value="1"/>
</dbReference>
<dbReference type="InterPro" id="IPR052580">
    <property type="entry name" value="Lipid_Hydrolase"/>
</dbReference>
<keyword evidence="2" id="KW-0442">Lipid degradation</keyword>
<dbReference type="GO" id="GO:0016787">
    <property type="term" value="F:hydrolase activity"/>
    <property type="evidence" value="ECO:0007669"/>
    <property type="project" value="UniProtKB-UniRule"/>
</dbReference>
<sequence length="285" mass="31788">MWKPEILVLGPGGIKGFLELGALYVLESEDFLTDVHTFVGVSVGAIVSLLMVCGRTITEIIAEAADADIFQDLSSVNIKDSTEKLGLVSSDPIRRKLVRSVLEKFGYIPTLQQLFNSTGLTLVCVTVNLDKEEPEYMSHENEPDIPCVDAVMYSMNIPIIFYKLKYKGCVYVDGALGNPYPINQYDDGFTKILGIYIESTRKTTREPGNSTATMYFHKIVQFTMGQLRTMILENCSDMCKHIRLQSNIIDTTGLTIDADLKADMILEGYTYGAEFLETVRLEETA</sequence>
<proteinExistence type="predicted"/>
<dbReference type="InterPro" id="IPR002641">
    <property type="entry name" value="PNPLA_dom"/>
</dbReference>
<feature type="short sequence motif" description="DGA/G" evidence="2">
    <location>
        <begin position="173"/>
        <end position="175"/>
    </location>
</feature>
<dbReference type="Gene3D" id="3.40.1090.10">
    <property type="entry name" value="Cytosolic phospholipase A2 catalytic domain"/>
    <property type="match status" value="2"/>
</dbReference>
<organism evidence="4">
    <name type="scientific">Pithovirus LCPAC304</name>
    <dbReference type="NCBI Taxonomy" id="2506594"/>
    <lineage>
        <taxon>Viruses</taxon>
        <taxon>Pithoviruses</taxon>
    </lineage>
</organism>
<reference evidence="4" key="1">
    <citation type="journal article" date="2019" name="MBio">
        <title>Virus Genomes from Deep Sea Sediments Expand the Ocean Megavirome and Support Independent Origins of Viral Gigantism.</title>
        <authorList>
            <person name="Backstrom D."/>
            <person name="Yutin N."/>
            <person name="Jorgensen S.L."/>
            <person name="Dharamshi J."/>
            <person name="Homa F."/>
            <person name="Zaremba-Niedwiedzka K."/>
            <person name="Spang A."/>
            <person name="Wolf Y.I."/>
            <person name="Koonin E.V."/>
            <person name="Ettema T.J."/>
        </authorList>
    </citation>
    <scope>NUCLEOTIDE SEQUENCE</scope>
</reference>
<evidence type="ECO:0000256" key="2">
    <source>
        <dbReference type="PROSITE-ProRule" id="PRU01161"/>
    </source>
</evidence>
<dbReference type="InterPro" id="IPR016035">
    <property type="entry name" value="Acyl_Trfase/lysoPLipase"/>
</dbReference>
<dbReference type="SUPFAM" id="SSF52151">
    <property type="entry name" value="FabD/lysophospholipase-like"/>
    <property type="match status" value="1"/>
</dbReference>
<name>A0A481Z848_9VIRU</name>
<keyword evidence="1 2" id="KW-0443">Lipid metabolism</keyword>
<keyword evidence="2" id="KW-0378">Hydrolase</keyword>
<feature type="short sequence motif" description="GXSXG" evidence="2">
    <location>
        <begin position="40"/>
        <end position="44"/>
    </location>
</feature>
<evidence type="ECO:0000313" key="4">
    <source>
        <dbReference type="EMBL" id="QBK91947.1"/>
    </source>
</evidence>
<dbReference type="EMBL" id="MK500566">
    <property type="protein sequence ID" value="QBK91947.1"/>
    <property type="molecule type" value="Genomic_DNA"/>
</dbReference>
<accession>A0A481Z848</accession>